<dbReference type="InterPro" id="IPR011029">
    <property type="entry name" value="DEATH-like_dom_sf"/>
</dbReference>
<feature type="compositionally biased region" description="Basic and acidic residues" evidence="1">
    <location>
        <begin position="63"/>
        <end position="75"/>
    </location>
</feature>
<dbReference type="Gene3D" id="1.10.533.10">
    <property type="entry name" value="Death Domain, Fas"/>
    <property type="match status" value="1"/>
</dbReference>
<evidence type="ECO:0000313" key="2">
    <source>
        <dbReference type="Ensembl" id="ENSHHUP00000033678.1"/>
    </source>
</evidence>
<reference evidence="2" key="3">
    <citation type="submission" date="2025-09" db="UniProtKB">
        <authorList>
            <consortium name="Ensembl"/>
        </authorList>
    </citation>
    <scope>IDENTIFICATION</scope>
</reference>
<feature type="region of interest" description="Disordered" evidence="1">
    <location>
        <begin position="63"/>
        <end position="104"/>
    </location>
</feature>
<reference evidence="3" key="1">
    <citation type="submission" date="2018-06" db="EMBL/GenBank/DDBJ databases">
        <title>Genome assembly of Danube salmon.</title>
        <authorList>
            <person name="Macqueen D.J."/>
            <person name="Gundappa M.K."/>
        </authorList>
    </citation>
    <scope>NUCLEOTIDE SEQUENCE [LARGE SCALE GENOMIC DNA]</scope>
</reference>
<evidence type="ECO:0000256" key="1">
    <source>
        <dbReference type="SAM" id="MobiDB-lite"/>
    </source>
</evidence>
<sequence length="201" mass="22698">MSEPEGDISPADLPFTLAVTKLKGYFEAFFEQPPPFKVSLVETESDKTVWSATIREGDCVDNTVEKPRKLTDNRKRSTSTSEEELPKKRRRCADESDGVRTVPVPDMSSKQLMQVAKRLGKEWKQVAIGCLDLSSKELDDIQASEEDVIMQRFKALERWKTGRPNGLATVTHLLMSLQELDDLPNEVLKTLQDMIDNKAAK</sequence>
<dbReference type="SUPFAM" id="SSF47986">
    <property type="entry name" value="DEATH domain"/>
    <property type="match status" value="1"/>
</dbReference>
<evidence type="ECO:0000313" key="3">
    <source>
        <dbReference type="Proteomes" id="UP000314982"/>
    </source>
</evidence>
<protein>
    <submittedName>
        <fullName evidence="2">Uncharacterized protein</fullName>
    </submittedName>
</protein>
<organism evidence="2 3">
    <name type="scientific">Hucho hucho</name>
    <name type="common">huchen</name>
    <dbReference type="NCBI Taxonomy" id="62062"/>
    <lineage>
        <taxon>Eukaryota</taxon>
        <taxon>Metazoa</taxon>
        <taxon>Chordata</taxon>
        <taxon>Craniata</taxon>
        <taxon>Vertebrata</taxon>
        <taxon>Euteleostomi</taxon>
        <taxon>Actinopterygii</taxon>
        <taxon>Neopterygii</taxon>
        <taxon>Teleostei</taxon>
        <taxon>Protacanthopterygii</taxon>
        <taxon>Salmoniformes</taxon>
        <taxon>Salmonidae</taxon>
        <taxon>Salmoninae</taxon>
        <taxon>Hucho</taxon>
    </lineage>
</organism>
<accession>A0A4W5M6T6</accession>
<dbReference type="Ensembl" id="ENSHHUT00000035029.1">
    <property type="protein sequence ID" value="ENSHHUP00000033678.1"/>
    <property type="gene ID" value="ENSHHUG00000021259.1"/>
</dbReference>
<name>A0A4W5M6T6_9TELE</name>
<reference evidence="2" key="2">
    <citation type="submission" date="2025-08" db="UniProtKB">
        <authorList>
            <consortium name="Ensembl"/>
        </authorList>
    </citation>
    <scope>IDENTIFICATION</scope>
</reference>
<dbReference type="AlphaFoldDB" id="A0A4W5M6T6"/>
<dbReference type="Proteomes" id="UP000314982">
    <property type="component" value="Unassembled WGS sequence"/>
</dbReference>
<keyword evidence="3" id="KW-1185">Reference proteome</keyword>
<dbReference type="GeneTree" id="ENSGT00970000193969"/>
<proteinExistence type="predicted"/>